<dbReference type="InterPro" id="IPR011642">
    <property type="entry name" value="Gate_dom"/>
</dbReference>
<feature type="transmembrane region" description="Helical" evidence="1">
    <location>
        <begin position="422"/>
        <end position="444"/>
    </location>
</feature>
<feature type="transmembrane region" description="Helical" evidence="1">
    <location>
        <begin position="147"/>
        <end position="167"/>
    </location>
</feature>
<dbReference type="EMBL" id="MGDD01000271">
    <property type="protein sequence ID" value="OGL43484.1"/>
    <property type="molecule type" value="Genomic_DNA"/>
</dbReference>
<comment type="caution">
    <text evidence="3">The sequence shown here is derived from an EMBL/GenBank/DDBJ whole genome shotgun (WGS) entry which is preliminary data.</text>
</comment>
<name>A0A1F7RR55_9BACT</name>
<feature type="transmembrane region" description="Helical" evidence="1">
    <location>
        <begin position="314"/>
        <end position="332"/>
    </location>
</feature>
<feature type="domain" description="Nucleoside transporter/FeoB GTPase Gate" evidence="2">
    <location>
        <begin position="316"/>
        <end position="415"/>
    </location>
</feature>
<feature type="transmembrane region" description="Helical" evidence="1">
    <location>
        <begin position="387"/>
        <end position="410"/>
    </location>
</feature>
<gene>
    <name evidence="3" type="ORF">A2161_08340</name>
</gene>
<dbReference type="GO" id="GO:0005886">
    <property type="term" value="C:plasma membrane"/>
    <property type="evidence" value="ECO:0007669"/>
    <property type="project" value="TreeGrafter"/>
</dbReference>
<dbReference type="InterPro" id="IPR052549">
    <property type="entry name" value="SpmB"/>
</dbReference>
<feature type="transmembrane region" description="Helical" evidence="1">
    <location>
        <begin position="242"/>
        <end position="264"/>
    </location>
</feature>
<feature type="transmembrane region" description="Helical" evidence="1">
    <location>
        <begin position="276"/>
        <end position="294"/>
    </location>
</feature>
<evidence type="ECO:0000259" key="2">
    <source>
        <dbReference type="Pfam" id="PF07670"/>
    </source>
</evidence>
<dbReference type="Proteomes" id="UP000179266">
    <property type="component" value="Unassembled WGS sequence"/>
</dbReference>
<feature type="transmembrane region" description="Helical" evidence="1">
    <location>
        <begin position="6"/>
        <end position="29"/>
    </location>
</feature>
<feature type="transmembrane region" description="Helical" evidence="1">
    <location>
        <begin position="50"/>
        <end position="68"/>
    </location>
</feature>
<proteinExistence type="predicted"/>
<dbReference type="InterPro" id="IPR011415">
    <property type="entry name" value="SpmA_SpmB"/>
</dbReference>
<accession>A0A1F7RR55</accession>
<feature type="domain" description="Nucleoside transporter/FeoB GTPase Gate" evidence="2">
    <location>
        <begin position="56"/>
        <end position="165"/>
    </location>
</feature>
<dbReference type="Pfam" id="PF07670">
    <property type="entry name" value="Gate"/>
    <property type="match status" value="2"/>
</dbReference>
<dbReference type="PIRSF" id="PIRSF036542">
    <property type="entry name" value="SpmA_SpmB"/>
    <property type="match status" value="1"/>
</dbReference>
<keyword evidence="1" id="KW-0472">Membrane</keyword>
<reference evidence="3 4" key="1">
    <citation type="journal article" date="2016" name="Nat. Commun.">
        <title>Thousands of microbial genomes shed light on interconnected biogeochemical processes in an aquifer system.</title>
        <authorList>
            <person name="Anantharaman K."/>
            <person name="Brown C.T."/>
            <person name="Hug L.A."/>
            <person name="Sharon I."/>
            <person name="Castelle C.J."/>
            <person name="Probst A.J."/>
            <person name="Thomas B.C."/>
            <person name="Singh A."/>
            <person name="Wilkins M.J."/>
            <person name="Karaoz U."/>
            <person name="Brodie E.L."/>
            <person name="Williams K.H."/>
            <person name="Hubbard S.S."/>
            <person name="Banfield J.F."/>
        </authorList>
    </citation>
    <scope>NUCLEOTIDE SEQUENCE [LARGE SCALE GENOMIC DNA]</scope>
</reference>
<dbReference type="PANTHER" id="PTHR35793:SF2">
    <property type="entry name" value="INNER MEMBRANE PROTEIN YJIG"/>
    <property type="match status" value="1"/>
</dbReference>
<evidence type="ECO:0000313" key="4">
    <source>
        <dbReference type="Proteomes" id="UP000179266"/>
    </source>
</evidence>
<sequence length="446" mass="47750">MKPKTSAINIIFIFLILGSILIALFTPAVPGSEKSRMAEITAASFDAAKSAVSLAISLIGAMALWLGLVKIAEDAGLLTTLARALKPVMIRLFPGVPEEHPGMSMMILNLASNIMGLGNAATPFGIRAMQELDKLNPKKGEATNAMCLFLAINTSSITLLPLGVIAVRAAAGALKPASIIIPSILATSFSTIVAIIAAKLFERRFTENYDFAEQSRNDISNQNDTALPKLQEPVKPESWRKLLLPGFCAVFALAFIYQLSLTIFNHYDVSKFLNEVSTNWLIPFLMGILIIYGISRKIDVYASVCNGAKEGFQVAVKIIPFLVAILVAIGMFRASGAMELITGIINPFMNLIGMPPETLPLALVRPLSGSGAFALMSDIVAKNPNSLPAFIASIMQGSTETTFYVLAVYFGSVGVFKVRHAVAVGLLADVAGILSSVVLGRLFYYL</sequence>
<feature type="transmembrane region" description="Helical" evidence="1">
    <location>
        <begin position="179"/>
        <end position="201"/>
    </location>
</feature>
<protein>
    <submittedName>
        <fullName evidence="3">Spore maturation protein</fullName>
    </submittedName>
</protein>
<keyword evidence="1" id="KW-0812">Transmembrane</keyword>
<dbReference type="AlphaFoldDB" id="A0A1F7RR55"/>
<dbReference type="PANTHER" id="PTHR35793">
    <property type="entry name" value="INNER MEMBRANE PROTEIN YJIG"/>
    <property type="match status" value="1"/>
</dbReference>
<evidence type="ECO:0000256" key="1">
    <source>
        <dbReference type="SAM" id="Phobius"/>
    </source>
</evidence>
<keyword evidence="1" id="KW-1133">Transmembrane helix</keyword>
<organism evidence="3 4">
    <name type="scientific">Candidatus Schekmanbacteria bacterium RBG_13_48_7</name>
    <dbReference type="NCBI Taxonomy" id="1817878"/>
    <lineage>
        <taxon>Bacteria</taxon>
        <taxon>Candidatus Schekmaniibacteriota</taxon>
    </lineage>
</organism>
<evidence type="ECO:0000313" key="3">
    <source>
        <dbReference type="EMBL" id="OGL43484.1"/>
    </source>
</evidence>